<feature type="non-terminal residue" evidence="1">
    <location>
        <position position="73"/>
    </location>
</feature>
<keyword evidence="2" id="KW-1185">Reference proteome</keyword>
<dbReference type="EMBL" id="JARJCN010000075">
    <property type="protein sequence ID" value="KAJ7077130.1"/>
    <property type="molecule type" value="Genomic_DNA"/>
</dbReference>
<sequence length="73" mass="8091">TAMPSSQDSLRAPSRQSLLTQPETIQWYGVKYADTTPPTFAFLDIFRAVHLNGKVTEALMANSPKLLSWGPQI</sequence>
<gene>
    <name evidence="1" type="ORF">B0H15DRAFT_739418</name>
</gene>
<reference evidence="1" key="1">
    <citation type="submission" date="2023-03" db="EMBL/GenBank/DDBJ databases">
        <title>Massive genome expansion in bonnet fungi (Mycena s.s.) driven by repeated elements and novel gene families across ecological guilds.</title>
        <authorList>
            <consortium name="Lawrence Berkeley National Laboratory"/>
            <person name="Harder C.B."/>
            <person name="Miyauchi S."/>
            <person name="Viragh M."/>
            <person name="Kuo A."/>
            <person name="Thoen E."/>
            <person name="Andreopoulos B."/>
            <person name="Lu D."/>
            <person name="Skrede I."/>
            <person name="Drula E."/>
            <person name="Henrissat B."/>
            <person name="Morin E."/>
            <person name="Kohler A."/>
            <person name="Barry K."/>
            <person name="LaButti K."/>
            <person name="Morin E."/>
            <person name="Salamov A."/>
            <person name="Lipzen A."/>
            <person name="Mereny Z."/>
            <person name="Hegedus B."/>
            <person name="Baldrian P."/>
            <person name="Stursova M."/>
            <person name="Weitz H."/>
            <person name="Taylor A."/>
            <person name="Grigoriev I.V."/>
            <person name="Nagy L.G."/>
            <person name="Martin F."/>
            <person name="Kauserud H."/>
        </authorList>
    </citation>
    <scope>NUCLEOTIDE SEQUENCE</scope>
    <source>
        <strain evidence="1">CBHHK173m</strain>
    </source>
</reference>
<protein>
    <submittedName>
        <fullName evidence="1">Uncharacterized protein</fullName>
    </submittedName>
</protein>
<accession>A0AAD6XIL5</accession>
<dbReference type="Gene3D" id="3.30.70.100">
    <property type="match status" value="1"/>
</dbReference>
<name>A0AAD6XIL5_9AGAR</name>
<proteinExistence type="predicted"/>
<evidence type="ECO:0000313" key="2">
    <source>
        <dbReference type="Proteomes" id="UP001222325"/>
    </source>
</evidence>
<dbReference type="AlphaFoldDB" id="A0AAD6XIL5"/>
<feature type="non-terminal residue" evidence="1">
    <location>
        <position position="1"/>
    </location>
</feature>
<comment type="caution">
    <text evidence="1">The sequence shown here is derived from an EMBL/GenBank/DDBJ whole genome shotgun (WGS) entry which is preliminary data.</text>
</comment>
<organism evidence="1 2">
    <name type="scientific">Mycena belliarum</name>
    <dbReference type="NCBI Taxonomy" id="1033014"/>
    <lineage>
        <taxon>Eukaryota</taxon>
        <taxon>Fungi</taxon>
        <taxon>Dikarya</taxon>
        <taxon>Basidiomycota</taxon>
        <taxon>Agaricomycotina</taxon>
        <taxon>Agaricomycetes</taxon>
        <taxon>Agaricomycetidae</taxon>
        <taxon>Agaricales</taxon>
        <taxon>Marasmiineae</taxon>
        <taxon>Mycenaceae</taxon>
        <taxon>Mycena</taxon>
    </lineage>
</organism>
<evidence type="ECO:0000313" key="1">
    <source>
        <dbReference type="EMBL" id="KAJ7077130.1"/>
    </source>
</evidence>
<dbReference type="Proteomes" id="UP001222325">
    <property type="component" value="Unassembled WGS sequence"/>
</dbReference>